<proteinExistence type="predicted"/>
<organism evidence="1 2">
    <name type="scientific">Phytophthora cactorum</name>
    <dbReference type="NCBI Taxonomy" id="29920"/>
    <lineage>
        <taxon>Eukaryota</taxon>
        <taxon>Sar</taxon>
        <taxon>Stramenopiles</taxon>
        <taxon>Oomycota</taxon>
        <taxon>Peronosporomycetes</taxon>
        <taxon>Peronosporales</taxon>
        <taxon>Peronosporaceae</taxon>
        <taxon>Phytophthora</taxon>
    </lineage>
</organism>
<accession>A0A8T1DZU9</accession>
<protein>
    <submittedName>
        <fullName evidence="1">Uncharacterized protein</fullName>
    </submittedName>
</protein>
<sequence>MACALFLSCLPIDLQRRSVRFLPAPTSLSARAFFRLKSLQRRAGAKAQERHTLPA</sequence>
<dbReference type="Proteomes" id="UP000736787">
    <property type="component" value="Unassembled WGS sequence"/>
</dbReference>
<gene>
    <name evidence="1" type="ORF">PC117_g7607</name>
</gene>
<reference evidence="1" key="1">
    <citation type="submission" date="2018-10" db="EMBL/GenBank/DDBJ databases">
        <title>Effector identification in a new, highly contiguous assembly of the strawberry crown rot pathogen Phytophthora cactorum.</title>
        <authorList>
            <person name="Armitage A.D."/>
            <person name="Nellist C.F."/>
            <person name="Bates H."/>
            <person name="Vickerstaff R.J."/>
            <person name="Harrison R.J."/>
        </authorList>
    </citation>
    <scope>NUCLEOTIDE SEQUENCE</scope>
    <source>
        <strain evidence="1">4040</strain>
    </source>
</reference>
<dbReference type="AlphaFoldDB" id="A0A8T1DZU9"/>
<evidence type="ECO:0000313" key="1">
    <source>
        <dbReference type="EMBL" id="KAG2946483.1"/>
    </source>
</evidence>
<evidence type="ECO:0000313" key="2">
    <source>
        <dbReference type="Proteomes" id="UP000736787"/>
    </source>
</evidence>
<comment type="caution">
    <text evidence="1">The sequence shown here is derived from an EMBL/GenBank/DDBJ whole genome shotgun (WGS) entry which is preliminary data.</text>
</comment>
<dbReference type="EMBL" id="RCMK01000157">
    <property type="protein sequence ID" value="KAG2946483.1"/>
    <property type="molecule type" value="Genomic_DNA"/>
</dbReference>
<name>A0A8T1DZU9_9STRA</name>